<sequence>MNETIRDDQLAAAIEAQSYLNSTAVALERIDTALRDNTEKMAALKSRELLLQAARGEIIQRDRAREALLSVCLAAGYTYDPCEEVDDGSFDGGCDSIGECHCDVEITAEDEIVSMLGERLIDCVQGIRDCADRVDA</sequence>
<protein>
    <submittedName>
        <fullName evidence="1">Uncharacterized protein</fullName>
    </submittedName>
</protein>
<dbReference type="EMBL" id="QAOT01000018">
    <property type="protein sequence ID" value="PTR14011.1"/>
    <property type="molecule type" value="Genomic_DNA"/>
</dbReference>
<gene>
    <name evidence="1" type="ORF">C8J28_1186</name>
</gene>
<comment type="caution">
    <text evidence="1">The sequence shown here is derived from an EMBL/GenBank/DDBJ whole genome shotgun (WGS) entry which is preliminary data.</text>
</comment>
<organism evidence="1 2">
    <name type="scientific">Cereibacter azotoformans</name>
    <dbReference type="NCBI Taxonomy" id="43057"/>
    <lineage>
        <taxon>Bacteria</taxon>
        <taxon>Pseudomonadati</taxon>
        <taxon>Pseudomonadota</taxon>
        <taxon>Alphaproteobacteria</taxon>
        <taxon>Rhodobacterales</taxon>
        <taxon>Paracoccaceae</taxon>
        <taxon>Cereibacter</taxon>
    </lineage>
</organism>
<dbReference type="Proteomes" id="UP000244060">
    <property type="component" value="Unassembled WGS sequence"/>
</dbReference>
<dbReference type="RefSeq" id="WP_146172318.1">
    <property type="nucleotide sequence ID" value="NZ_CP090021.1"/>
</dbReference>
<proteinExistence type="predicted"/>
<accession>A0A2T5JV10</accession>
<dbReference type="AlphaFoldDB" id="A0A2T5JV10"/>
<keyword evidence="2" id="KW-1185">Reference proteome</keyword>
<reference evidence="1 2" key="1">
    <citation type="submission" date="2018-04" db="EMBL/GenBank/DDBJ databases">
        <title>Genomic Encyclopedia of Type Strains, Phase III (KMG-III): the genomes of soil and plant-associated and newly described type strains.</title>
        <authorList>
            <person name="Whitman W."/>
        </authorList>
    </citation>
    <scope>NUCLEOTIDE SEQUENCE [LARGE SCALE GENOMIC DNA]</scope>
    <source>
        <strain evidence="1 2">KA25</strain>
    </source>
</reference>
<evidence type="ECO:0000313" key="1">
    <source>
        <dbReference type="EMBL" id="PTR14011.1"/>
    </source>
</evidence>
<evidence type="ECO:0000313" key="2">
    <source>
        <dbReference type="Proteomes" id="UP000244060"/>
    </source>
</evidence>
<name>A0A2T5JV10_9RHOB</name>